<accession>A0A1E5WKV1</accession>
<reference evidence="1 2" key="1">
    <citation type="submission" date="2016-09" db="EMBL/GenBank/DDBJ databases">
        <title>The draft genome of Dichanthelium oligosanthes: A C3 panicoid grass species.</title>
        <authorList>
            <person name="Studer A.J."/>
            <person name="Schnable J.C."/>
            <person name="Brutnell T.P."/>
        </authorList>
    </citation>
    <scope>NUCLEOTIDE SEQUENCE [LARGE SCALE GENOMIC DNA]</scope>
    <source>
        <strain evidence="2">cv. Kellogg 1175</strain>
        <tissue evidence="1">Leaf</tissue>
    </source>
</reference>
<dbReference type="OrthoDB" id="687599at2759"/>
<dbReference type="Proteomes" id="UP000095767">
    <property type="component" value="Unassembled WGS sequence"/>
</dbReference>
<dbReference type="PANTHER" id="PTHR36479:SF10">
    <property type="entry name" value="UBIQUITIN-LIKE PROTEASE FAMILY PROFILE DOMAIN-CONTAINING PROTEIN"/>
    <property type="match status" value="1"/>
</dbReference>
<organism evidence="1 2">
    <name type="scientific">Dichanthelium oligosanthes</name>
    <dbReference type="NCBI Taxonomy" id="888268"/>
    <lineage>
        <taxon>Eukaryota</taxon>
        <taxon>Viridiplantae</taxon>
        <taxon>Streptophyta</taxon>
        <taxon>Embryophyta</taxon>
        <taxon>Tracheophyta</taxon>
        <taxon>Spermatophyta</taxon>
        <taxon>Magnoliopsida</taxon>
        <taxon>Liliopsida</taxon>
        <taxon>Poales</taxon>
        <taxon>Poaceae</taxon>
        <taxon>PACMAD clade</taxon>
        <taxon>Panicoideae</taxon>
        <taxon>Panicodae</taxon>
        <taxon>Paniceae</taxon>
        <taxon>Dichantheliinae</taxon>
        <taxon>Dichanthelium</taxon>
    </lineage>
</organism>
<proteinExistence type="predicted"/>
<dbReference type="AlphaFoldDB" id="A0A1E5WKV1"/>
<name>A0A1E5WKV1_9POAL</name>
<dbReference type="PANTHER" id="PTHR36479">
    <property type="entry name" value="ULP_PROTEASE DOMAIN-CONTAINING PROTEIN"/>
    <property type="match status" value="1"/>
</dbReference>
<comment type="caution">
    <text evidence="1">The sequence shown here is derived from an EMBL/GenBank/DDBJ whole genome shotgun (WGS) entry which is preliminary data.</text>
</comment>
<keyword evidence="2" id="KW-1185">Reference proteome</keyword>
<dbReference type="EMBL" id="LWDX02003158">
    <property type="protein sequence ID" value="OEL38051.1"/>
    <property type="molecule type" value="Genomic_DNA"/>
</dbReference>
<sequence length="71" mass="8508">MPKQSNNLFSICACRNDCGFHMLMHTNVWDGHSKHVFEEKDIPNLRKILTHRWHTHSDNEAHEWKTLLKLE</sequence>
<evidence type="ECO:0000313" key="1">
    <source>
        <dbReference type="EMBL" id="OEL38051.1"/>
    </source>
</evidence>
<evidence type="ECO:0000313" key="2">
    <source>
        <dbReference type="Proteomes" id="UP000095767"/>
    </source>
</evidence>
<protein>
    <submittedName>
        <fullName evidence="1">Uncharacterized protein</fullName>
    </submittedName>
</protein>
<gene>
    <name evidence="1" type="ORF">BAE44_0000929</name>
</gene>